<dbReference type="Gene3D" id="2.10.25.10">
    <property type="entry name" value="Laminin"/>
    <property type="match status" value="1"/>
</dbReference>
<dbReference type="GO" id="GO:0004867">
    <property type="term" value="F:serine-type endopeptidase inhibitor activity"/>
    <property type="evidence" value="ECO:0007669"/>
    <property type="project" value="UniProtKB-KW"/>
</dbReference>
<organism evidence="4 5">
    <name type="scientific">Caenorhabditis briggsae</name>
    <dbReference type="NCBI Taxonomy" id="6238"/>
    <lineage>
        <taxon>Eukaryota</taxon>
        <taxon>Metazoa</taxon>
        <taxon>Ecdysozoa</taxon>
        <taxon>Nematoda</taxon>
        <taxon>Chromadorea</taxon>
        <taxon>Rhabditida</taxon>
        <taxon>Rhabditina</taxon>
        <taxon>Rhabditomorpha</taxon>
        <taxon>Rhabditoidea</taxon>
        <taxon>Rhabditidae</taxon>
        <taxon>Peloderinae</taxon>
        <taxon>Caenorhabditis</taxon>
    </lineage>
</organism>
<feature type="domain" description="TIL" evidence="3">
    <location>
        <begin position="200"/>
        <end position="250"/>
    </location>
</feature>
<keyword evidence="1" id="KW-0646">Protease inhibitor</keyword>
<dbReference type="InterPro" id="IPR002919">
    <property type="entry name" value="TIL_dom"/>
</dbReference>
<feature type="signal peptide" evidence="2">
    <location>
        <begin position="1"/>
        <end position="22"/>
    </location>
</feature>
<protein>
    <recommendedName>
        <fullName evidence="3">TIL domain-containing protein</fullName>
    </recommendedName>
</protein>
<dbReference type="EMBL" id="CP090895">
    <property type="protein sequence ID" value="ULT92596.1"/>
    <property type="molecule type" value="Genomic_DNA"/>
</dbReference>
<sequence length="256" mass="27300">MSLKNMKLAIFMCFLAIGSTGAQIVGPGAPSTCANTPCDDGTCVMVETTSGEPLVPRCVPTCSNPCANVACGPSEQCVLVEVICVQGPCNPVPECRPQELTDVIPFQLRTKRQIEVTCPTECTTPGGCAMVRPLNCFDPNADGTCPIRAACVKANPCDAMRCMEGSQCVITEVFCGRRQCDPIAECEPILDPIDLRCVNEKNQVWTDCGAENQRVCGQTEPNPCSPACQAGCVCMKGFCRNKLGKCVAENNEPIFS</sequence>
<name>A0AAE9D4Y6_CAEBR</name>
<accession>A0AAE9D4Y6</accession>
<feature type="chain" id="PRO_5042155187" description="TIL domain-containing protein" evidence="2">
    <location>
        <begin position="23"/>
        <end position="256"/>
    </location>
</feature>
<proteinExistence type="predicted"/>
<dbReference type="CDD" id="cd19941">
    <property type="entry name" value="TIL"/>
    <property type="match status" value="1"/>
</dbReference>
<evidence type="ECO:0000259" key="3">
    <source>
        <dbReference type="Pfam" id="PF01826"/>
    </source>
</evidence>
<evidence type="ECO:0000313" key="4">
    <source>
        <dbReference type="EMBL" id="ULT92596.1"/>
    </source>
</evidence>
<gene>
    <name evidence="4" type="ORF">L3Y34_010000</name>
</gene>
<reference evidence="4 5" key="1">
    <citation type="submission" date="2022-02" db="EMBL/GenBank/DDBJ databases">
        <title>Chromosome-level reference genomes for two strains of Caenorhabditis briggsae: an improved platform for comparative genomics.</title>
        <authorList>
            <person name="Stevens L."/>
            <person name="Andersen E.C."/>
        </authorList>
    </citation>
    <scope>NUCLEOTIDE SEQUENCE [LARGE SCALE GENOMIC DNA]</scope>
    <source>
        <strain evidence="4">QX1410_ONT</strain>
        <tissue evidence="4">Whole-organism</tissue>
    </source>
</reference>
<dbReference type="SUPFAM" id="SSF57567">
    <property type="entry name" value="Serine protease inhibitors"/>
    <property type="match status" value="1"/>
</dbReference>
<evidence type="ECO:0000313" key="5">
    <source>
        <dbReference type="Proteomes" id="UP000827892"/>
    </source>
</evidence>
<dbReference type="AlphaFoldDB" id="A0AAE9D4Y6"/>
<evidence type="ECO:0000256" key="2">
    <source>
        <dbReference type="SAM" id="SignalP"/>
    </source>
</evidence>
<keyword evidence="1" id="KW-0722">Serine protease inhibitor</keyword>
<keyword evidence="2" id="KW-0732">Signal</keyword>
<dbReference type="InterPro" id="IPR036084">
    <property type="entry name" value="Ser_inhib-like_sf"/>
</dbReference>
<dbReference type="Pfam" id="PF01826">
    <property type="entry name" value="TIL"/>
    <property type="match status" value="1"/>
</dbReference>
<dbReference type="Proteomes" id="UP000827892">
    <property type="component" value="Chromosome V"/>
</dbReference>
<evidence type="ECO:0000256" key="1">
    <source>
        <dbReference type="ARBA" id="ARBA00022900"/>
    </source>
</evidence>